<organism evidence="1 2">
    <name type="scientific">Parasaccharibacter apium</name>
    <dbReference type="NCBI Taxonomy" id="1510841"/>
    <lineage>
        <taxon>Bacteria</taxon>
        <taxon>Pseudomonadati</taxon>
        <taxon>Pseudomonadota</taxon>
        <taxon>Alphaproteobacteria</taxon>
        <taxon>Acetobacterales</taxon>
        <taxon>Acetobacteraceae</taxon>
        <taxon>Parasaccharibacter</taxon>
    </lineage>
</organism>
<name>A0A7U7G508_9PROT</name>
<sequence>MDPGAVPGVSTISLPGWRYGDETGSTRMVKIYFLPGIVPPSSG</sequence>
<dbReference type="AlphaFoldDB" id="A0A7U7G508"/>
<reference evidence="1 2" key="2">
    <citation type="journal article" date="2014" name="PLoS ONE">
        <title>Evolution of mitochondria reconstructed from the energy metabolism of living bacteria.</title>
        <authorList>
            <person name="Degli Esposti M."/>
            <person name="Chouaia B."/>
            <person name="Comandatore F."/>
            <person name="Crotti E."/>
            <person name="Sassera D."/>
            <person name="Lievens P.M."/>
            <person name="Daffonchio D."/>
            <person name="Bandi C."/>
        </authorList>
    </citation>
    <scope>NUCLEOTIDE SEQUENCE [LARGE SCALE GENOMIC DNA]</scope>
    <source>
        <strain evidence="2">AM169</strain>
    </source>
</reference>
<dbReference type="Proteomes" id="UP000027590">
    <property type="component" value="Unassembled WGS sequence"/>
</dbReference>
<protein>
    <submittedName>
        <fullName evidence="1">Uncharacterized protein</fullName>
    </submittedName>
</protein>
<proteinExistence type="predicted"/>
<gene>
    <name evidence="1" type="ORF">SACS_0529</name>
</gene>
<evidence type="ECO:0000313" key="2">
    <source>
        <dbReference type="Proteomes" id="UP000027590"/>
    </source>
</evidence>
<evidence type="ECO:0000313" key="1">
    <source>
        <dbReference type="EMBL" id="CDG33267.1"/>
    </source>
</evidence>
<accession>A0A7U7G508</accession>
<reference evidence="1 2" key="1">
    <citation type="journal article" date="2014" name="Genome Biol. Evol.">
        <title>Acetic acid bacteria genomes reveal functional traits for adaptation to life in insect guts.</title>
        <authorList>
            <person name="Chouaia B."/>
            <person name="Gaiarsa S."/>
            <person name="Crotti E."/>
            <person name="Comandatore F."/>
            <person name="Degli Esposti M."/>
            <person name="Ricci I."/>
            <person name="Alma A."/>
            <person name="Favia G."/>
            <person name="Bandi C."/>
            <person name="Daffonchio D."/>
        </authorList>
    </citation>
    <scope>NUCLEOTIDE SEQUENCE [LARGE SCALE GENOMIC DNA]</scope>
    <source>
        <strain evidence="2">AM169</strain>
    </source>
</reference>
<dbReference type="EMBL" id="CBLY010000004">
    <property type="protein sequence ID" value="CDG33267.1"/>
    <property type="molecule type" value="Genomic_DNA"/>
</dbReference>
<comment type="caution">
    <text evidence="1">The sequence shown here is derived from an EMBL/GenBank/DDBJ whole genome shotgun (WGS) entry which is preliminary data.</text>
</comment>